<dbReference type="Proteomes" id="UP000195305">
    <property type="component" value="Unassembled WGS sequence"/>
</dbReference>
<sequence length="133" mass="14838">MNHKIIYLLITKCLLGILCILAAVVILIPNYVPTQETSEIFAPIIIFGTAGAIGLILYSDRLKKRFDWNNDEIQKMRNVDASLCNKIILLGFLTLLLPDNGVVKIAHIQGIALIIIGLIFIIQFIGYCSQLKK</sequence>
<feature type="transmembrane region" description="Helical" evidence="1">
    <location>
        <begin position="110"/>
        <end position="128"/>
    </location>
</feature>
<name>A0A1Y4SUM2_9FIRM</name>
<feature type="transmembrane region" description="Helical" evidence="1">
    <location>
        <begin position="40"/>
        <end position="58"/>
    </location>
</feature>
<accession>A0A1Y4SUM2</accession>
<reference evidence="2 3" key="1">
    <citation type="journal article" date="2018" name="BMC Genomics">
        <title>Whole genome sequencing and function prediction of 133 gut anaerobes isolated from chicken caecum in pure cultures.</title>
        <authorList>
            <person name="Medvecky M."/>
            <person name="Cejkova D."/>
            <person name="Polansky O."/>
            <person name="Karasova D."/>
            <person name="Kubasova T."/>
            <person name="Cizek A."/>
            <person name="Rychlik I."/>
        </authorList>
    </citation>
    <scope>NUCLEOTIDE SEQUENCE [LARGE SCALE GENOMIC DNA]</scope>
    <source>
        <strain evidence="2 3">An13</strain>
    </source>
</reference>
<evidence type="ECO:0000313" key="2">
    <source>
        <dbReference type="EMBL" id="OUQ33110.1"/>
    </source>
</evidence>
<dbReference type="EMBL" id="NFLJ01000038">
    <property type="protein sequence ID" value="OUQ33110.1"/>
    <property type="molecule type" value="Genomic_DNA"/>
</dbReference>
<proteinExistence type="predicted"/>
<comment type="caution">
    <text evidence="2">The sequence shown here is derived from an EMBL/GenBank/DDBJ whole genome shotgun (WGS) entry which is preliminary data.</text>
</comment>
<keyword evidence="1" id="KW-0812">Transmembrane</keyword>
<organism evidence="2 3">
    <name type="scientific">Massilimicrobiota timonensis</name>
    <dbReference type="NCBI Taxonomy" id="1776392"/>
    <lineage>
        <taxon>Bacteria</taxon>
        <taxon>Bacillati</taxon>
        <taxon>Bacillota</taxon>
        <taxon>Erysipelotrichia</taxon>
        <taxon>Erysipelotrichales</taxon>
        <taxon>Erysipelotrichaceae</taxon>
        <taxon>Massilimicrobiota</taxon>
    </lineage>
</organism>
<keyword evidence="1" id="KW-1133">Transmembrane helix</keyword>
<dbReference type="RefSeq" id="WP_087359423.1">
    <property type="nucleotide sequence ID" value="NZ_JACJKO010000011.1"/>
</dbReference>
<dbReference type="AlphaFoldDB" id="A0A1Y4SUM2"/>
<protein>
    <recommendedName>
        <fullName evidence="4">DUF2178 domain-containing protein</fullName>
    </recommendedName>
</protein>
<keyword evidence="1" id="KW-0472">Membrane</keyword>
<feature type="transmembrane region" description="Helical" evidence="1">
    <location>
        <begin position="7"/>
        <end position="28"/>
    </location>
</feature>
<feature type="transmembrane region" description="Helical" evidence="1">
    <location>
        <begin position="79"/>
        <end position="98"/>
    </location>
</feature>
<gene>
    <name evidence="2" type="ORF">B5E75_11645</name>
</gene>
<evidence type="ECO:0000256" key="1">
    <source>
        <dbReference type="SAM" id="Phobius"/>
    </source>
</evidence>
<evidence type="ECO:0008006" key="4">
    <source>
        <dbReference type="Google" id="ProtNLM"/>
    </source>
</evidence>
<evidence type="ECO:0000313" key="3">
    <source>
        <dbReference type="Proteomes" id="UP000195305"/>
    </source>
</evidence>
<keyword evidence="3" id="KW-1185">Reference proteome</keyword>